<evidence type="ECO:0000256" key="1">
    <source>
        <dbReference type="SAM" id="Phobius"/>
    </source>
</evidence>
<keyword evidence="4" id="KW-1185">Reference proteome</keyword>
<dbReference type="OrthoDB" id="2389534at2"/>
<evidence type="ECO:0000313" key="2">
    <source>
        <dbReference type="EMBL" id="HJE19673.1"/>
    </source>
</evidence>
<keyword evidence="1" id="KW-0472">Membrane</keyword>
<reference evidence="2" key="2">
    <citation type="journal article" date="2021" name="PeerJ">
        <title>Extensive microbial diversity within the chicken gut microbiome revealed by metagenomics and culture.</title>
        <authorList>
            <person name="Gilroy R."/>
            <person name="Ravi A."/>
            <person name="Getino M."/>
            <person name="Pursley I."/>
            <person name="Horton D.L."/>
            <person name="Alikhan N.F."/>
            <person name="Baker D."/>
            <person name="Gharbi K."/>
            <person name="Hall N."/>
            <person name="Watson M."/>
            <person name="Adriaenssens E.M."/>
            <person name="Foster-Nyarko E."/>
            <person name="Jarju S."/>
            <person name="Secka A."/>
            <person name="Antonio M."/>
            <person name="Oren A."/>
            <person name="Chaudhuri R.R."/>
            <person name="La Ragione R."/>
            <person name="Hildebrand F."/>
            <person name="Pallen M.J."/>
        </authorList>
    </citation>
    <scope>NUCLEOTIDE SEQUENCE</scope>
    <source>
        <strain evidence="2">6019</strain>
    </source>
</reference>
<feature type="transmembrane region" description="Helical" evidence="1">
    <location>
        <begin position="6"/>
        <end position="26"/>
    </location>
</feature>
<dbReference type="RefSeq" id="WP_091473257.1">
    <property type="nucleotide sequence ID" value="NZ_FOIT01000001.1"/>
</dbReference>
<protein>
    <submittedName>
        <fullName evidence="2">DUF2140 family protein</fullName>
    </submittedName>
</protein>
<accession>A0A662Z0S0</accession>
<evidence type="ECO:0000313" key="3">
    <source>
        <dbReference type="EMBL" id="SEV83189.1"/>
    </source>
</evidence>
<keyword evidence="1" id="KW-1133">Transmembrane helix</keyword>
<sequence>MNIWKYLFVILLVINVAVVGYIYYLLSGNYEVPEAREQTFAPTGIEFILDNSTIQNILDEAIVDDNLSITVTNEDIEVRSVNTIYGNEVVTTFNLEPLTYGEYVTFRVQNIDIAGFPLSQDMLYTMIIENSSLPEGIQFSREQYALIFDTDLITNNLVVNDLNLVNIDYENNAWYFNMNYY</sequence>
<evidence type="ECO:0000313" key="4">
    <source>
        <dbReference type="Proteomes" id="UP000243605"/>
    </source>
</evidence>
<dbReference type="EMBL" id="FOIT01000001">
    <property type="protein sequence ID" value="SEV83189.1"/>
    <property type="molecule type" value="Genomic_DNA"/>
</dbReference>
<proteinExistence type="predicted"/>
<reference evidence="2" key="3">
    <citation type="submission" date="2021-09" db="EMBL/GenBank/DDBJ databases">
        <authorList>
            <person name="Gilroy R."/>
        </authorList>
    </citation>
    <scope>NUCLEOTIDE SEQUENCE</scope>
    <source>
        <strain evidence="2">6019</strain>
    </source>
</reference>
<dbReference type="AlphaFoldDB" id="A0A662Z0S0"/>
<dbReference type="InterPro" id="IPR018672">
    <property type="entry name" value="DUF2140"/>
</dbReference>
<dbReference type="Proteomes" id="UP000763505">
    <property type="component" value="Unassembled WGS sequence"/>
</dbReference>
<name>A0A662Z0S0_9STAP</name>
<dbReference type="Pfam" id="PF09911">
    <property type="entry name" value="DUF2140"/>
    <property type="match status" value="1"/>
</dbReference>
<dbReference type="Proteomes" id="UP000243605">
    <property type="component" value="Unassembled WGS sequence"/>
</dbReference>
<gene>
    <name evidence="2" type="ORF">K8V35_04905</name>
    <name evidence="3" type="ORF">SAMN05192557_0320</name>
</gene>
<organism evidence="3 4">
    <name type="scientific">Aliicoccus persicus</name>
    <dbReference type="NCBI Taxonomy" id="930138"/>
    <lineage>
        <taxon>Bacteria</taxon>
        <taxon>Bacillati</taxon>
        <taxon>Bacillota</taxon>
        <taxon>Bacilli</taxon>
        <taxon>Bacillales</taxon>
        <taxon>Staphylococcaceae</taxon>
        <taxon>Aliicoccus</taxon>
    </lineage>
</organism>
<reference evidence="3 4" key="1">
    <citation type="submission" date="2016-10" db="EMBL/GenBank/DDBJ databases">
        <authorList>
            <person name="Varghese N."/>
            <person name="Submissions S."/>
        </authorList>
    </citation>
    <scope>NUCLEOTIDE SEQUENCE [LARGE SCALE GENOMIC DNA]</scope>
    <source>
        <strain evidence="3 4">IBRC-M10081</strain>
    </source>
</reference>
<dbReference type="EMBL" id="DYYI01000053">
    <property type="protein sequence ID" value="HJE19673.1"/>
    <property type="molecule type" value="Genomic_DNA"/>
</dbReference>
<keyword evidence="1" id="KW-0812">Transmembrane</keyword>